<dbReference type="GO" id="GO:0034628">
    <property type="term" value="P:'de novo' NAD+ biosynthetic process from L-aspartate"/>
    <property type="evidence" value="ECO:0007669"/>
    <property type="project" value="TreeGrafter"/>
</dbReference>
<keyword evidence="8 12" id="KW-0560">Oxidoreductase</keyword>
<dbReference type="UniPathway" id="UPA00253">
    <property type="reaction ID" value="UER00326"/>
</dbReference>
<feature type="active site" description="Proton acceptor" evidence="11">
    <location>
        <position position="287"/>
    </location>
</feature>
<proteinExistence type="inferred from homology"/>
<evidence type="ECO:0000256" key="11">
    <source>
        <dbReference type="PIRSR" id="PIRSR000171-1"/>
    </source>
</evidence>
<dbReference type="SUPFAM" id="SSF46977">
    <property type="entry name" value="Succinate dehydrogenase/fumarate reductase flavoprotein C-terminal domain"/>
    <property type="match status" value="1"/>
</dbReference>
<keyword evidence="6 12" id="KW-0662">Pyridine nucleotide biosynthesis</keyword>
<feature type="coiled-coil region" evidence="13">
    <location>
        <begin position="463"/>
        <end position="490"/>
    </location>
</feature>
<dbReference type="RefSeq" id="WP_068769457.1">
    <property type="nucleotide sequence ID" value="NZ_CP109796.1"/>
</dbReference>
<dbReference type="PIRSF" id="PIRSF000171">
    <property type="entry name" value="SDHA_APRA_LASPO"/>
    <property type="match status" value="1"/>
</dbReference>
<comment type="caution">
    <text evidence="16">The sequence shown here is derived from an EMBL/GenBank/DDBJ whole genome shotgun (WGS) entry which is preliminary data.</text>
</comment>
<dbReference type="InterPro" id="IPR005288">
    <property type="entry name" value="NadB"/>
</dbReference>
<protein>
    <recommendedName>
        <fullName evidence="4 10">L-aspartate oxidase</fullName>
        <ecNumber evidence="4 10">1.4.3.16</ecNumber>
    </recommendedName>
</protein>
<dbReference type="EMBL" id="LRRQ01000053">
    <property type="protein sequence ID" value="OAM90654.1"/>
    <property type="molecule type" value="Genomic_DNA"/>
</dbReference>
<evidence type="ECO:0000256" key="2">
    <source>
        <dbReference type="ARBA" id="ARBA00004950"/>
    </source>
</evidence>
<feature type="domain" description="FAD-dependent oxidoreductase 2 FAD-binding" evidence="14">
    <location>
        <begin position="6"/>
        <end position="389"/>
    </location>
</feature>
<dbReference type="Pfam" id="PF00890">
    <property type="entry name" value="FAD_binding_2"/>
    <property type="match status" value="1"/>
</dbReference>
<dbReference type="NCBIfam" id="TIGR00551">
    <property type="entry name" value="nadB"/>
    <property type="match status" value="1"/>
</dbReference>
<evidence type="ECO:0000313" key="17">
    <source>
        <dbReference type="Proteomes" id="UP000078486"/>
    </source>
</evidence>
<gene>
    <name evidence="16" type="ORF">AW736_06955</name>
</gene>
<accession>A0A178ILA8</accession>
<dbReference type="FunFam" id="1.20.58.100:FF:000002">
    <property type="entry name" value="L-aspartate oxidase"/>
    <property type="match status" value="1"/>
</dbReference>
<name>A0A178ILA8_9BACT</name>
<dbReference type="InterPro" id="IPR027477">
    <property type="entry name" value="Succ_DH/fumarate_Rdtase_cat_sf"/>
</dbReference>
<evidence type="ECO:0000259" key="15">
    <source>
        <dbReference type="Pfam" id="PF02910"/>
    </source>
</evidence>
<dbReference type="GO" id="GO:0005737">
    <property type="term" value="C:cytoplasm"/>
    <property type="evidence" value="ECO:0007669"/>
    <property type="project" value="UniProtKB-SubCell"/>
</dbReference>
<dbReference type="Gene3D" id="3.50.50.60">
    <property type="entry name" value="FAD/NAD(P)-binding domain"/>
    <property type="match status" value="1"/>
</dbReference>
<comment type="similarity">
    <text evidence="3 12">Belongs to the FAD-dependent oxidoreductase 2 family. NadB subfamily.</text>
</comment>
<dbReference type="PRINTS" id="PR00368">
    <property type="entry name" value="FADPNR"/>
</dbReference>
<dbReference type="FunFam" id="3.90.700.10:FF:000002">
    <property type="entry name" value="L-aspartate oxidase"/>
    <property type="match status" value="1"/>
</dbReference>
<dbReference type="NCBIfam" id="NF006567">
    <property type="entry name" value="PRK09077.1"/>
    <property type="match status" value="1"/>
</dbReference>
<dbReference type="InterPro" id="IPR036188">
    <property type="entry name" value="FAD/NAD-bd_sf"/>
</dbReference>
<reference evidence="16 17" key="1">
    <citation type="submission" date="2016-01" db="EMBL/GenBank/DDBJ databases">
        <title>High potential of lignocellulose degradation of a new Verrucomicrobia species.</title>
        <authorList>
            <person name="Wang Y."/>
            <person name="Shi Y."/>
            <person name="Qiu Z."/>
            <person name="Liu S."/>
            <person name="Yang H."/>
        </authorList>
    </citation>
    <scope>NUCLEOTIDE SEQUENCE [LARGE SCALE GENOMIC DNA]</scope>
    <source>
        <strain evidence="16 17">TSB47</strain>
    </source>
</reference>
<dbReference type="SUPFAM" id="SSF51905">
    <property type="entry name" value="FAD/NAD(P)-binding domain"/>
    <property type="match status" value="1"/>
</dbReference>
<comment type="function">
    <text evidence="12">Catalyzes the oxidation of L-aspartate to iminoaspartate.</text>
</comment>
<dbReference type="InterPro" id="IPR037099">
    <property type="entry name" value="Fum_R/Succ_DH_flav-like_C_sf"/>
</dbReference>
<keyword evidence="5 12" id="KW-0285">Flavoprotein</keyword>
<evidence type="ECO:0000256" key="12">
    <source>
        <dbReference type="RuleBase" id="RU362049"/>
    </source>
</evidence>
<evidence type="ECO:0000256" key="1">
    <source>
        <dbReference type="ARBA" id="ARBA00001974"/>
    </source>
</evidence>
<evidence type="ECO:0000256" key="13">
    <source>
        <dbReference type="SAM" id="Coils"/>
    </source>
</evidence>
<keyword evidence="7 12" id="KW-0274">FAD</keyword>
<evidence type="ECO:0000256" key="3">
    <source>
        <dbReference type="ARBA" id="ARBA00008562"/>
    </source>
</evidence>
<dbReference type="Proteomes" id="UP000078486">
    <property type="component" value="Unassembled WGS sequence"/>
</dbReference>
<evidence type="ECO:0000256" key="4">
    <source>
        <dbReference type="ARBA" id="ARBA00012173"/>
    </source>
</evidence>
<evidence type="ECO:0000259" key="14">
    <source>
        <dbReference type="Pfam" id="PF00890"/>
    </source>
</evidence>
<comment type="catalytic activity">
    <reaction evidence="9">
        <text>L-aspartate + O2 = iminosuccinate + H2O2</text>
        <dbReference type="Rhea" id="RHEA:25876"/>
        <dbReference type="ChEBI" id="CHEBI:15379"/>
        <dbReference type="ChEBI" id="CHEBI:16240"/>
        <dbReference type="ChEBI" id="CHEBI:29991"/>
        <dbReference type="ChEBI" id="CHEBI:77875"/>
        <dbReference type="EC" id="1.4.3.16"/>
    </reaction>
    <physiologicalReaction direction="left-to-right" evidence="9">
        <dbReference type="Rhea" id="RHEA:25877"/>
    </physiologicalReaction>
</comment>
<dbReference type="Pfam" id="PF02910">
    <property type="entry name" value="Succ_DH_flav_C"/>
    <property type="match status" value="1"/>
</dbReference>
<dbReference type="Gene3D" id="3.90.700.10">
    <property type="entry name" value="Succinate dehydrogenase/fumarate reductase flavoprotein, catalytic domain"/>
    <property type="match status" value="1"/>
</dbReference>
<dbReference type="PANTHER" id="PTHR42716">
    <property type="entry name" value="L-ASPARTATE OXIDASE"/>
    <property type="match status" value="1"/>
</dbReference>
<dbReference type="InterPro" id="IPR015939">
    <property type="entry name" value="Fum_Rdtase/Succ_DH_flav-like_C"/>
</dbReference>
<evidence type="ECO:0000313" key="16">
    <source>
        <dbReference type="EMBL" id="OAM90654.1"/>
    </source>
</evidence>
<dbReference type="PANTHER" id="PTHR42716:SF2">
    <property type="entry name" value="L-ASPARTATE OXIDASE, CHLOROPLASTIC"/>
    <property type="match status" value="1"/>
</dbReference>
<dbReference type="OrthoDB" id="9806724at2"/>
<evidence type="ECO:0000256" key="10">
    <source>
        <dbReference type="NCBIfam" id="TIGR00551"/>
    </source>
</evidence>
<dbReference type="GO" id="GO:0008734">
    <property type="term" value="F:L-aspartate oxidase activity"/>
    <property type="evidence" value="ECO:0007669"/>
    <property type="project" value="UniProtKB-UniRule"/>
</dbReference>
<evidence type="ECO:0000256" key="8">
    <source>
        <dbReference type="ARBA" id="ARBA00023002"/>
    </source>
</evidence>
<dbReference type="PRINTS" id="PR00411">
    <property type="entry name" value="PNDRDTASEI"/>
</dbReference>
<dbReference type="Gene3D" id="1.20.58.100">
    <property type="entry name" value="Fumarate reductase/succinate dehydrogenase flavoprotein-like, C-terminal domain"/>
    <property type="match status" value="1"/>
</dbReference>
<keyword evidence="13" id="KW-0175">Coiled coil</keyword>
<dbReference type="EC" id="1.4.3.16" evidence="4 10"/>
<dbReference type="InterPro" id="IPR003953">
    <property type="entry name" value="FAD-dep_OxRdtase_2_FAD-bd"/>
</dbReference>
<comment type="pathway">
    <text evidence="2 12">Cofactor biosynthesis; NAD(+) biosynthesis; iminoaspartate from L-aspartate (oxidase route): step 1/1.</text>
</comment>
<organism evidence="16 17">
    <name type="scientific">Termitidicoccus mucosus</name>
    <dbReference type="NCBI Taxonomy" id="1184151"/>
    <lineage>
        <taxon>Bacteria</taxon>
        <taxon>Pseudomonadati</taxon>
        <taxon>Verrucomicrobiota</taxon>
        <taxon>Opitutia</taxon>
        <taxon>Opitutales</taxon>
        <taxon>Opitutaceae</taxon>
        <taxon>Termitidicoccus</taxon>
    </lineage>
</organism>
<comment type="subcellular location">
    <subcellularLocation>
        <location evidence="12">Cytoplasm</location>
    </subcellularLocation>
</comment>
<sequence length="546" mass="59611">MTHNYDVLVVGSGIAGLSFALKVARAGLSVALLTKKNKAESNTNHAQGGIAVVTSQTDDFDSHVRDTLVAGDGLCNERVVREIVQDGPARVRELIELGLEFSRDKAGAFELGREGGHSARRILHVKDMTGAAIEEALLRAVGCEKRIALFEHFFAIDVVTTSKLAGRAARRGPNRVAGLYALNVRAGRVETFRAPVVMLSTGGAGQVYRYTTNPDIATGDGIAMAWRAGVEVRNMEFTQFHPTALYSPEGGRFLISEAVRGEGAVLRNASGEAFMSRYHEMADLAPRDIVARAIDTEMKTSGAPCVHLDITHKSRAFLRARFPRIFETCLGLGIDIGKQMIPVVPAAHYTCGGVATSLSAETSLPGLYACGEVACTGLHGANRLASNSLLEAVVLAHRGAESVRAYLENSHALAPRGRTRAGTRDSLDIPAWKDLGGGDVDERVVITHNWDELRSAMWDYVGIVRTTKRLERARRRVANLAREVDEYYWNFSVDTRLLELRNLVQVARLVVACARQRKESRGLHSIVDFPKKLKTARDSRMRKTTA</sequence>
<dbReference type="AlphaFoldDB" id="A0A178ILA8"/>
<dbReference type="STRING" id="1184151.AW736_06955"/>
<dbReference type="SUPFAM" id="SSF56425">
    <property type="entry name" value="Succinate dehydrogenase/fumarate reductase flavoprotein, catalytic domain"/>
    <property type="match status" value="1"/>
</dbReference>
<keyword evidence="17" id="KW-1185">Reference proteome</keyword>
<feature type="domain" description="Fumarate reductase/succinate dehydrogenase flavoprotein-like C-terminal" evidence="15">
    <location>
        <begin position="451"/>
        <end position="540"/>
    </location>
</feature>
<comment type="cofactor">
    <cofactor evidence="1 12">
        <name>FAD</name>
        <dbReference type="ChEBI" id="CHEBI:57692"/>
    </cofactor>
</comment>
<evidence type="ECO:0000256" key="5">
    <source>
        <dbReference type="ARBA" id="ARBA00022630"/>
    </source>
</evidence>
<evidence type="ECO:0000256" key="9">
    <source>
        <dbReference type="ARBA" id="ARBA00048305"/>
    </source>
</evidence>
<evidence type="ECO:0000256" key="6">
    <source>
        <dbReference type="ARBA" id="ARBA00022642"/>
    </source>
</evidence>
<evidence type="ECO:0000256" key="7">
    <source>
        <dbReference type="ARBA" id="ARBA00022827"/>
    </source>
</evidence>